<dbReference type="InterPro" id="IPR022629">
    <property type="entry name" value="S-AdoMet_synt_central"/>
</dbReference>
<evidence type="ECO:0000259" key="14">
    <source>
        <dbReference type="Pfam" id="PF02772"/>
    </source>
</evidence>
<dbReference type="GO" id="GO:0006556">
    <property type="term" value="P:S-adenosylmethionine biosynthetic process"/>
    <property type="evidence" value="ECO:0007669"/>
    <property type="project" value="UniProtKB-UniRule"/>
</dbReference>
<comment type="similarity">
    <text evidence="2 10 12">Belongs to the AdoMet synthase family.</text>
</comment>
<feature type="binding site" description="in other chain" evidence="10">
    <location>
        <position position="91"/>
    </location>
    <ligand>
        <name>L-methionine</name>
        <dbReference type="ChEBI" id="CHEBI:57844"/>
        <note>ligand shared between two neighboring subunits</note>
    </ligand>
</feature>
<keyword evidence="9 10" id="KW-0630">Potassium</keyword>
<dbReference type="UniPathway" id="UPA00315">
    <property type="reaction ID" value="UER00080"/>
</dbReference>
<dbReference type="InterPro" id="IPR002133">
    <property type="entry name" value="S-AdoMet_synthetase"/>
</dbReference>
<dbReference type="PIRSF" id="PIRSF000497">
    <property type="entry name" value="MAT"/>
    <property type="match status" value="1"/>
</dbReference>
<dbReference type="PROSITE" id="PS00377">
    <property type="entry name" value="ADOMET_SYNTHASE_2"/>
    <property type="match status" value="1"/>
</dbReference>
<dbReference type="EMBL" id="AFVJ01000024">
    <property type="protein sequence ID" value="EGS29109.1"/>
    <property type="molecule type" value="Genomic_DNA"/>
</dbReference>
<dbReference type="CDD" id="cd18079">
    <property type="entry name" value="S-AdoMet_synt"/>
    <property type="match status" value="1"/>
</dbReference>
<keyword evidence="8 10" id="KW-0460">Magnesium</keyword>
<dbReference type="STRING" id="1034808.GIG_02788"/>
<reference evidence="16 17" key="1">
    <citation type="journal article" date="2011" name="J. Bacteriol.">
        <title>Genome Sequence of Duck Pathogen Mycoplasma anatis Strain 1340.</title>
        <authorList>
            <person name="Guo Z."/>
            <person name="Chen P."/>
            <person name="Ren P."/>
            <person name="Kuang S."/>
            <person name="Zhou Z."/>
            <person name="Li Z."/>
            <person name="Liu M."/>
            <person name="Shi D."/>
            <person name="Xiao Y."/>
            <person name="Wang X."/>
            <person name="Zhou R."/>
            <person name="Jin H."/>
            <person name="Bi D."/>
        </authorList>
    </citation>
    <scope>NUCLEOTIDE SEQUENCE [LARGE SCALE GENOMIC DNA]</scope>
    <source>
        <strain evidence="16 17">1340</strain>
    </source>
</reference>
<dbReference type="AlphaFoldDB" id="F9QDT2"/>
<dbReference type="InterPro" id="IPR022631">
    <property type="entry name" value="ADOMET_SYNTHASE_CS"/>
</dbReference>
<comment type="pathway">
    <text evidence="1 10">Amino-acid biosynthesis; S-adenosyl-L-methionine biosynthesis; S-adenosyl-L-methionine from L-methionine: step 1/1.</text>
</comment>
<proteinExistence type="inferred from homology"/>
<feature type="domain" description="S-adenosylmethionine synthetase central" evidence="14">
    <location>
        <begin position="106"/>
        <end position="222"/>
    </location>
</feature>
<dbReference type="GO" id="GO:0005737">
    <property type="term" value="C:cytoplasm"/>
    <property type="evidence" value="ECO:0007669"/>
    <property type="project" value="UniProtKB-SubCell"/>
</dbReference>
<keyword evidence="10" id="KW-0963">Cytoplasm</keyword>
<feature type="binding site" description="in other chain" evidence="10">
    <location>
        <begin position="155"/>
        <end position="157"/>
    </location>
    <ligand>
        <name>ATP</name>
        <dbReference type="ChEBI" id="CHEBI:30616"/>
        <note>ligand shared between two neighboring subunits</note>
    </ligand>
</feature>
<comment type="function">
    <text evidence="10">Catalyzes the formation of S-adenosylmethionine (AdoMet) from methionine and ATP. The overall synthetic reaction is composed of two sequential steps, AdoMet formation and the subsequent tripolyphosphate hydrolysis which occurs prior to release of AdoMet from the enzyme.</text>
</comment>
<dbReference type="InterPro" id="IPR022628">
    <property type="entry name" value="S-AdoMet_synt_N"/>
</dbReference>
<comment type="caution">
    <text evidence="16">The sequence shown here is derived from an EMBL/GenBank/DDBJ whole genome shotgun (WGS) entry which is preliminary data.</text>
</comment>
<keyword evidence="6 10" id="KW-0547">Nucleotide-binding</keyword>
<feature type="domain" description="S-adenosylmethionine synthetase C-terminal" evidence="15">
    <location>
        <begin position="224"/>
        <end position="363"/>
    </location>
</feature>
<feature type="binding site" description="in other chain" evidence="10">
    <location>
        <position position="55"/>
    </location>
    <ligand>
        <name>L-methionine</name>
        <dbReference type="ChEBI" id="CHEBI:57844"/>
        <note>ligand shared between two neighboring subunits</note>
    </ligand>
</feature>
<sequence length="387" mass="43256">MKKLFTSESVGKGHPDKVCDQISDSILDEYLKLDPNSRVAIETMASGKNVMIAGEVESQAKIDVVEIAKNVLKNLGYYSYDINFFTEIKKQSPDIAQGVVKKNDNLGAGDQGIMFGFATNETKDYMPLAITLAHKLVQKADELRANGKFKWAKSDMKSQVTVDYTDFENVKIDTVLMSIQHAEDYNKEEFNTFIIENIINVVLNEYGFDKANRILINTTGKFVIGGPIGDTGLTGRKIIVDTYGGYAHHGGGAFSGKDATKVDRSAAYAARWICKNLVAAGVCSKIEIQIAYAIGKAKPISIAINTFKTHKYPVKFIQKMVDDLFDLTPRGIIEKLDLKKPIYAKTACFGHFGRNEESFTWEKLNMVDNIKQYIELNYNSNYKKIKI</sequence>
<evidence type="ECO:0000259" key="15">
    <source>
        <dbReference type="Pfam" id="PF02773"/>
    </source>
</evidence>
<dbReference type="GO" id="GO:0004478">
    <property type="term" value="F:methionine adenosyltransferase activity"/>
    <property type="evidence" value="ECO:0007669"/>
    <property type="project" value="UniProtKB-UniRule"/>
</dbReference>
<evidence type="ECO:0000256" key="11">
    <source>
        <dbReference type="RuleBase" id="RU000542"/>
    </source>
</evidence>
<evidence type="ECO:0000256" key="5">
    <source>
        <dbReference type="ARBA" id="ARBA00022723"/>
    </source>
</evidence>
<dbReference type="Gene3D" id="3.30.300.10">
    <property type="match status" value="3"/>
</dbReference>
<dbReference type="NCBIfam" id="TIGR01034">
    <property type="entry name" value="metK"/>
    <property type="match status" value="1"/>
</dbReference>
<dbReference type="eggNOG" id="COG0192">
    <property type="taxonomic scope" value="Bacteria"/>
</dbReference>
<evidence type="ECO:0000256" key="10">
    <source>
        <dbReference type="HAMAP-Rule" id="MF_00086"/>
    </source>
</evidence>
<keyword evidence="5 10" id="KW-0479">Metal-binding</keyword>
<feature type="binding site" evidence="10">
    <location>
        <position position="257"/>
    </location>
    <ligand>
        <name>ATP</name>
        <dbReference type="ChEBI" id="CHEBI:30616"/>
        <note>ligand shared between two neighboring subunits</note>
    </ligand>
</feature>
<feature type="binding site" description="in other chain" evidence="10">
    <location>
        <position position="14"/>
    </location>
    <ligand>
        <name>ATP</name>
        <dbReference type="ChEBI" id="CHEBI:30616"/>
        <note>ligand shared between two neighboring subunits</note>
    </ligand>
</feature>
<comment type="cofactor">
    <cofactor evidence="10">
        <name>K(+)</name>
        <dbReference type="ChEBI" id="CHEBI:29103"/>
    </cofactor>
    <text evidence="10">Binds 1 potassium ion per subunit.</text>
</comment>
<feature type="region of interest" description="Flexible loop" evidence="10">
    <location>
        <begin position="91"/>
        <end position="101"/>
    </location>
</feature>
<comment type="subcellular location">
    <subcellularLocation>
        <location evidence="10 11">Cytoplasm</location>
    </subcellularLocation>
</comment>
<dbReference type="Pfam" id="PF02773">
    <property type="entry name" value="S-AdoMet_synt_C"/>
    <property type="match status" value="1"/>
</dbReference>
<feature type="binding site" evidence="10">
    <location>
        <position position="16"/>
    </location>
    <ligand>
        <name>Mg(2+)</name>
        <dbReference type="ChEBI" id="CHEBI:18420"/>
    </ligand>
</feature>
<organism evidence="16 17">
    <name type="scientific">Mycoplasmopsis anatis 1340</name>
    <dbReference type="NCBI Taxonomy" id="1034808"/>
    <lineage>
        <taxon>Bacteria</taxon>
        <taxon>Bacillati</taxon>
        <taxon>Mycoplasmatota</taxon>
        <taxon>Mycoplasmoidales</taxon>
        <taxon>Metamycoplasmataceae</taxon>
        <taxon>Mycoplasmopsis</taxon>
    </lineage>
</organism>
<feature type="binding site" evidence="10">
    <location>
        <position position="42"/>
    </location>
    <ligand>
        <name>K(+)</name>
        <dbReference type="ChEBI" id="CHEBI:29103"/>
    </ligand>
</feature>
<feature type="binding site" evidence="10">
    <location>
        <position position="230"/>
    </location>
    <ligand>
        <name>ATP</name>
        <dbReference type="ChEBI" id="CHEBI:30616"/>
        <note>ligand shared between two neighboring subunits</note>
    </ligand>
</feature>
<evidence type="ECO:0000256" key="12">
    <source>
        <dbReference type="RuleBase" id="RU004462"/>
    </source>
</evidence>
<evidence type="ECO:0000256" key="9">
    <source>
        <dbReference type="ARBA" id="ARBA00022958"/>
    </source>
</evidence>
<dbReference type="EC" id="2.5.1.6" evidence="10"/>
<keyword evidence="17" id="KW-1185">Reference proteome</keyword>
<dbReference type="PANTHER" id="PTHR11964">
    <property type="entry name" value="S-ADENOSYLMETHIONINE SYNTHETASE"/>
    <property type="match status" value="1"/>
</dbReference>
<dbReference type="InterPro" id="IPR022636">
    <property type="entry name" value="S-AdoMet_synthetase_sfam"/>
</dbReference>
<comment type="cofactor">
    <cofactor evidence="10">
        <name>Mg(2+)</name>
        <dbReference type="ChEBI" id="CHEBI:18420"/>
    </cofactor>
    <text evidence="10">Binds 2 divalent ions per subunit.</text>
</comment>
<dbReference type="GO" id="GO:0006730">
    <property type="term" value="P:one-carbon metabolic process"/>
    <property type="evidence" value="ECO:0007669"/>
    <property type="project" value="UniProtKB-KW"/>
</dbReference>
<evidence type="ECO:0000256" key="3">
    <source>
        <dbReference type="ARBA" id="ARBA00022563"/>
    </source>
</evidence>
<dbReference type="Pfam" id="PF00438">
    <property type="entry name" value="S-AdoMet_synt_N"/>
    <property type="match status" value="1"/>
</dbReference>
<evidence type="ECO:0000259" key="13">
    <source>
        <dbReference type="Pfam" id="PF00438"/>
    </source>
</evidence>
<evidence type="ECO:0000256" key="7">
    <source>
        <dbReference type="ARBA" id="ARBA00022840"/>
    </source>
</evidence>
<dbReference type="GO" id="GO:0000287">
    <property type="term" value="F:magnesium ion binding"/>
    <property type="evidence" value="ECO:0007669"/>
    <property type="project" value="UniProtKB-UniRule"/>
</dbReference>
<evidence type="ECO:0000256" key="4">
    <source>
        <dbReference type="ARBA" id="ARBA00022679"/>
    </source>
</evidence>
<comment type="subunit">
    <text evidence="10">Homotetramer; dimer of dimers.</text>
</comment>
<dbReference type="SUPFAM" id="SSF55973">
    <property type="entry name" value="S-adenosylmethionine synthetase"/>
    <property type="match status" value="3"/>
</dbReference>
<evidence type="ECO:0000256" key="1">
    <source>
        <dbReference type="ARBA" id="ARBA00005224"/>
    </source>
</evidence>
<dbReference type="InterPro" id="IPR022630">
    <property type="entry name" value="S-AdoMet_synt_C"/>
</dbReference>
<feature type="binding site" evidence="10">
    <location>
        <position position="230"/>
    </location>
    <ligand>
        <name>L-methionine</name>
        <dbReference type="ChEBI" id="CHEBI:57844"/>
        <note>ligand shared between two neighboring subunits</note>
    </ligand>
</feature>
<evidence type="ECO:0000256" key="6">
    <source>
        <dbReference type="ARBA" id="ARBA00022741"/>
    </source>
</evidence>
<evidence type="ECO:0000313" key="16">
    <source>
        <dbReference type="EMBL" id="EGS29109.1"/>
    </source>
</evidence>
<feature type="domain" description="S-adenosylmethionine synthetase N-terminal" evidence="13">
    <location>
        <begin position="3"/>
        <end position="86"/>
    </location>
</feature>
<keyword evidence="7 10" id="KW-0067">ATP-binding</keyword>
<evidence type="ECO:0000256" key="2">
    <source>
        <dbReference type="ARBA" id="ARBA00009685"/>
    </source>
</evidence>
<dbReference type="PROSITE" id="PS00376">
    <property type="entry name" value="ADOMET_SYNTHASE_1"/>
    <property type="match status" value="1"/>
</dbReference>
<dbReference type="HAMAP" id="MF_00086">
    <property type="entry name" value="S_AdoMet_synth1"/>
    <property type="match status" value="1"/>
</dbReference>
<keyword evidence="4 10" id="KW-0808">Transferase</keyword>
<protein>
    <recommendedName>
        <fullName evidence="10">S-adenosylmethionine synthase</fullName>
        <shortName evidence="10">AdoMet synthase</shortName>
        <ecNumber evidence="10">2.5.1.6</ecNumber>
    </recommendedName>
    <alternativeName>
        <fullName evidence="10">MAT</fullName>
    </alternativeName>
    <alternativeName>
        <fullName evidence="10">Methionine adenosyltransferase</fullName>
    </alternativeName>
</protein>
<feature type="binding site" description="in other chain" evidence="10">
    <location>
        <begin position="221"/>
        <end position="222"/>
    </location>
    <ligand>
        <name>ATP</name>
        <dbReference type="ChEBI" id="CHEBI:30616"/>
        <note>ligand shared between two neighboring subunits</note>
    </ligand>
</feature>
<gene>
    <name evidence="10" type="primary">metK</name>
    <name evidence="16" type="ORF">GIG_02788</name>
</gene>
<dbReference type="Proteomes" id="UP000005055">
    <property type="component" value="Unassembled WGS sequence"/>
</dbReference>
<evidence type="ECO:0000313" key="17">
    <source>
        <dbReference type="Proteomes" id="UP000005055"/>
    </source>
</evidence>
<feature type="binding site" description="in other chain" evidence="10">
    <location>
        <position position="261"/>
    </location>
    <ligand>
        <name>L-methionine</name>
        <dbReference type="ChEBI" id="CHEBI:57844"/>
        <note>ligand shared between two neighboring subunits</note>
    </ligand>
</feature>
<keyword evidence="3 10" id="KW-0554">One-carbon metabolism</keyword>
<dbReference type="FunFam" id="3.30.300.10:FF:000003">
    <property type="entry name" value="S-adenosylmethionine synthase"/>
    <property type="match status" value="1"/>
</dbReference>
<name>F9QDT2_9BACT</name>
<feature type="binding site" evidence="10">
    <location>
        <position position="253"/>
    </location>
    <ligand>
        <name>ATP</name>
        <dbReference type="ChEBI" id="CHEBI:30616"/>
        <note>ligand shared between two neighboring subunits</note>
    </ligand>
</feature>
<feature type="binding site" description="in other chain" evidence="10">
    <location>
        <begin position="236"/>
        <end position="237"/>
    </location>
    <ligand>
        <name>ATP</name>
        <dbReference type="ChEBI" id="CHEBI:30616"/>
        <note>ligand shared between two neighboring subunits</note>
    </ligand>
</feature>
<accession>F9QDT2</accession>
<dbReference type="Pfam" id="PF02772">
    <property type="entry name" value="S-AdoMet_synt_M"/>
    <property type="match status" value="1"/>
</dbReference>
<dbReference type="RefSeq" id="WP_006886653.1">
    <property type="nucleotide sequence ID" value="NZ_AFVJ01000024.1"/>
</dbReference>
<dbReference type="GO" id="GO:0005524">
    <property type="term" value="F:ATP binding"/>
    <property type="evidence" value="ECO:0007669"/>
    <property type="project" value="UniProtKB-UniRule"/>
</dbReference>
<evidence type="ECO:0000256" key="8">
    <source>
        <dbReference type="ARBA" id="ARBA00022842"/>
    </source>
</evidence>
<comment type="catalytic activity">
    <reaction evidence="10">
        <text>L-methionine + ATP + H2O = S-adenosyl-L-methionine + phosphate + diphosphate</text>
        <dbReference type="Rhea" id="RHEA:21080"/>
        <dbReference type="ChEBI" id="CHEBI:15377"/>
        <dbReference type="ChEBI" id="CHEBI:30616"/>
        <dbReference type="ChEBI" id="CHEBI:33019"/>
        <dbReference type="ChEBI" id="CHEBI:43474"/>
        <dbReference type="ChEBI" id="CHEBI:57844"/>
        <dbReference type="ChEBI" id="CHEBI:59789"/>
        <dbReference type="EC" id="2.5.1.6"/>
    </reaction>
</comment>